<sequence>MKHAAAIAQLTQAAEVCENNAPINEAEGNHEQAALERSNAQDYRSAIATLEAIG</sequence>
<dbReference type="Proteomes" id="UP000254084">
    <property type="component" value="Unassembled WGS sequence"/>
</dbReference>
<reference evidence="1 2" key="1">
    <citation type="submission" date="2018-06" db="EMBL/GenBank/DDBJ databases">
        <authorList>
            <consortium name="Pathogen Informatics"/>
            <person name="Doyle S."/>
        </authorList>
    </citation>
    <scope>NUCLEOTIDE SEQUENCE [LARGE SCALE GENOMIC DNA]</scope>
    <source>
        <strain evidence="1 2">NCTC10860</strain>
    </source>
</reference>
<name>A0A379K525_ECTOL</name>
<evidence type="ECO:0000313" key="2">
    <source>
        <dbReference type="Proteomes" id="UP000254084"/>
    </source>
</evidence>
<gene>
    <name evidence="1" type="ORF">NCTC10860_02084</name>
</gene>
<dbReference type="AlphaFoldDB" id="A0A379K525"/>
<evidence type="ECO:0000313" key="1">
    <source>
        <dbReference type="EMBL" id="SUD59773.1"/>
    </source>
</evidence>
<dbReference type="RefSeq" id="WP_169715534.1">
    <property type="nucleotide sequence ID" value="NZ_UGUW01000004.1"/>
</dbReference>
<proteinExistence type="predicted"/>
<accession>A0A379K525</accession>
<organism evidence="1 2">
    <name type="scientific">Ectopseudomonas oleovorans</name>
    <name type="common">Pseudomonas oleovorans</name>
    <dbReference type="NCBI Taxonomy" id="301"/>
    <lineage>
        <taxon>Bacteria</taxon>
        <taxon>Pseudomonadati</taxon>
        <taxon>Pseudomonadota</taxon>
        <taxon>Gammaproteobacteria</taxon>
        <taxon>Pseudomonadales</taxon>
        <taxon>Pseudomonadaceae</taxon>
        <taxon>Ectopseudomonas</taxon>
    </lineage>
</organism>
<protein>
    <submittedName>
        <fullName evidence="1">Uncharacterized protein</fullName>
    </submittedName>
</protein>
<dbReference type="EMBL" id="UGUW01000004">
    <property type="protein sequence ID" value="SUD59773.1"/>
    <property type="molecule type" value="Genomic_DNA"/>
</dbReference>